<reference evidence="2 3" key="1">
    <citation type="journal article" date="2019" name="Environ. Microbiol.">
        <title>An active ?-lactamase is a part of an orchestrated cell wall stress resistance network of Bacillus subtilis and related rhizosphere species.</title>
        <authorList>
            <person name="Bucher T."/>
            <person name="Keren-Paz A."/>
            <person name="Hausser J."/>
            <person name="Olender T."/>
            <person name="Cytryn E."/>
            <person name="Kolodkin-Gal I."/>
        </authorList>
    </citation>
    <scope>NUCLEOTIDE SEQUENCE [LARGE SCALE GENOMIC DNA]</scope>
    <source>
        <strain evidence="2 3">I5</strain>
    </source>
</reference>
<protein>
    <submittedName>
        <fullName evidence="2">DUF4026 domain-containing protein</fullName>
    </submittedName>
</protein>
<name>A0A4U3BAM0_9BACI</name>
<evidence type="ECO:0000259" key="1">
    <source>
        <dbReference type="Pfam" id="PF13218"/>
    </source>
</evidence>
<feature type="non-terminal residue" evidence="2">
    <location>
        <position position="166"/>
    </location>
</feature>
<dbReference type="Proteomes" id="UP000305222">
    <property type="component" value="Unassembled WGS sequence"/>
</dbReference>
<gene>
    <name evidence="2" type="ORF">FC699_04810</name>
</gene>
<evidence type="ECO:0000313" key="3">
    <source>
        <dbReference type="Proteomes" id="UP000305222"/>
    </source>
</evidence>
<proteinExistence type="predicted"/>
<feature type="domain" description="DUF4026" evidence="1">
    <location>
        <begin position="21"/>
        <end position="162"/>
    </location>
</feature>
<organism evidence="2 3">
    <name type="scientific">Bacillus wiedmannii</name>
    <dbReference type="NCBI Taxonomy" id="1890302"/>
    <lineage>
        <taxon>Bacteria</taxon>
        <taxon>Bacillati</taxon>
        <taxon>Bacillota</taxon>
        <taxon>Bacilli</taxon>
        <taxon>Bacillales</taxon>
        <taxon>Bacillaceae</taxon>
        <taxon>Bacillus</taxon>
        <taxon>Bacillus cereus group</taxon>
    </lineage>
</organism>
<evidence type="ECO:0000313" key="2">
    <source>
        <dbReference type="EMBL" id="TKI98318.1"/>
    </source>
</evidence>
<dbReference type="EMBL" id="SZON01000126">
    <property type="protein sequence ID" value="TKI98318.1"/>
    <property type="molecule type" value="Genomic_DNA"/>
</dbReference>
<comment type="caution">
    <text evidence="2">The sequence shown here is derived from an EMBL/GenBank/DDBJ whole genome shotgun (WGS) entry which is preliminary data.</text>
</comment>
<dbReference type="Pfam" id="PF13218">
    <property type="entry name" value="DUF4026_N"/>
    <property type="match status" value="1"/>
</dbReference>
<accession>A0A4U3BAM0</accession>
<dbReference type="AlphaFoldDB" id="A0A4U3BAM0"/>
<dbReference type="InterPro" id="IPR025102">
    <property type="entry name" value="DUF4026_N"/>
</dbReference>
<sequence>MEVQTETYRAAMNGTLERHFSDMIAVIPTRITIEQLKQRLETISTKVDELKIVYSDETSLIVELHMDETIIPYELHIDETDDPEKYKMYNRQDSTIVDRNFEDAAYGTEIFTRTLFVGDVLDCFFQQLQFLWNLAPDLLFVIDSSAAMKVISRSYIEYHVENFSAI</sequence>